<gene>
    <name evidence="1" type="ORF">RWH45_15285</name>
</gene>
<dbReference type="Proteomes" id="UP001263371">
    <property type="component" value="Unassembled WGS sequence"/>
</dbReference>
<proteinExistence type="predicted"/>
<name>A0ABU3TB09_9MICO</name>
<protein>
    <submittedName>
        <fullName evidence="1">Uncharacterized protein</fullName>
    </submittedName>
</protein>
<dbReference type="RefSeq" id="WP_315995723.1">
    <property type="nucleotide sequence ID" value="NZ_JAWDIS010000003.1"/>
</dbReference>
<dbReference type="EMBL" id="JAWDIS010000003">
    <property type="protein sequence ID" value="MDU0368572.1"/>
    <property type="molecule type" value="Genomic_DNA"/>
</dbReference>
<sequence length="60" mass="6644">MGSYDVPQVGPVVVSLKTYRFGLTNESMTTLASVRRVNGQPLDVVDEERVAQYLESLDVI</sequence>
<organism evidence="1 2">
    <name type="scientific">Microbacterium galbum</name>
    <dbReference type="NCBI Taxonomy" id="3075994"/>
    <lineage>
        <taxon>Bacteria</taxon>
        <taxon>Bacillati</taxon>
        <taxon>Actinomycetota</taxon>
        <taxon>Actinomycetes</taxon>
        <taxon>Micrococcales</taxon>
        <taxon>Microbacteriaceae</taxon>
        <taxon>Microbacterium</taxon>
    </lineage>
</organism>
<evidence type="ECO:0000313" key="1">
    <source>
        <dbReference type="EMBL" id="MDU0368572.1"/>
    </source>
</evidence>
<evidence type="ECO:0000313" key="2">
    <source>
        <dbReference type="Proteomes" id="UP001263371"/>
    </source>
</evidence>
<comment type="caution">
    <text evidence="1">The sequence shown here is derived from an EMBL/GenBank/DDBJ whole genome shotgun (WGS) entry which is preliminary data.</text>
</comment>
<reference evidence="1 2" key="1">
    <citation type="submission" date="2023-09" db="EMBL/GenBank/DDBJ databases">
        <title>Microbacterium fusihabitans sp. nov., Microbacterium phycihabitans sp. nov., and Microbacterium cervinum sp. nov., isolated from dried seaweeds of beach.</title>
        <authorList>
            <person name="Lee S.D."/>
        </authorList>
    </citation>
    <scope>NUCLEOTIDE SEQUENCE [LARGE SCALE GENOMIC DNA]</scope>
    <source>
        <strain evidence="1 2">KSW4-17</strain>
    </source>
</reference>
<keyword evidence="2" id="KW-1185">Reference proteome</keyword>
<accession>A0ABU3TB09</accession>